<proteinExistence type="predicted"/>
<comment type="caution">
    <text evidence="1">The sequence shown here is derived from an EMBL/GenBank/DDBJ whole genome shotgun (WGS) entry which is preliminary data.</text>
</comment>
<accession>A0ABX9YE15</accession>
<keyword evidence="2" id="KW-1185">Reference proteome</keyword>
<sequence length="76" mass="7995">MARSPDPRNRARGRWCRSRTAALDGDNYLVRFDDDCLCRWGGGAGGVAAGATAPPAAPSGGGFRMADCLQEEANSH</sequence>
<evidence type="ECO:0000313" key="1">
    <source>
        <dbReference type="EMBL" id="RQY77012.1"/>
    </source>
</evidence>
<protein>
    <submittedName>
        <fullName evidence="1">Uncharacterized protein</fullName>
    </submittedName>
</protein>
<feature type="non-terminal residue" evidence="1">
    <location>
        <position position="76"/>
    </location>
</feature>
<dbReference type="EMBL" id="QTPM01000137">
    <property type="protein sequence ID" value="RQY77012.1"/>
    <property type="molecule type" value="Genomic_DNA"/>
</dbReference>
<evidence type="ECO:0000313" key="2">
    <source>
        <dbReference type="Proteomes" id="UP000281098"/>
    </source>
</evidence>
<reference evidence="1 2" key="1">
    <citation type="submission" date="2018-08" db="EMBL/GenBank/DDBJ databases">
        <title>Comparative analysis of Burkholderia isolates from Puerto Rico.</title>
        <authorList>
            <person name="Hall C."/>
            <person name="Sahl J."/>
            <person name="Wagner D."/>
        </authorList>
    </citation>
    <scope>NUCLEOTIDE SEQUENCE [LARGE SCALE GENOMIC DNA]</scope>
    <source>
        <strain evidence="1 2">Bp8966</strain>
    </source>
</reference>
<organism evidence="1 2">
    <name type="scientific">Burkholderia stagnalis</name>
    <dbReference type="NCBI Taxonomy" id="1503054"/>
    <lineage>
        <taxon>Bacteria</taxon>
        <taxon>Pseudomonadati</taxon>
        <taxon>Pseudomonadota</taxon>
        <taxon>Betaproteobacteria</taxon>
        <taxon>Burkholderiales</taxon>
        <taxon>Burkholderiaceae</taxon>
        <taxon>Burkholderia</taxon>
        <taxon>Burkholderia cepacia complex</taxon>
    </lineage>
</organism>
<name>A0ABX9YE15_9BURK</name>
<gene>
    <name evidence="1" type="ORF">DF017_37160</name>
</gene>
<dbReference type="Proteomes" id="UP000281098">
    <property type="component" value="Unassembled WGS sequence"/>
</dbReference>